<dbReference type="Pfam" id="PF00188">
    <property type="entry name" value="CAP"/>
    <property type="match status" value="1"/>
</dbReference>
<dbReference type="CDD" id="cd05382">
    <property type="entry name" value="CAP_GAPR1-like"/>
    <property type="match status" value="1"/>
</dbReference>
<reference evidence="2" key="1">
    <citation type="journal article" date="2020" name="Ecol. Evol.">
        <title>Genome structure and content of the rice root-knot nematode (Meloidogyne graminicola).</title>
        <authorList>
            <person name="Phan N.T."/>
            <person name="Danchin E.G.J."/>
            <person name="Klopp C."/>
            <person name="Perfus-Barbeoch L."/>
            <person name="Kozlowski D.K."/>
            <person name="Koutsovoulos G.D."/>
            <person name="Lopez-Roques C."/>
            <person name="Bouchez O."/>
            <person name="Zahm M."/>
            <person name="Besnard G."/>
            <person name="Bellafiore S."/>
        </authorList>
    </citation>
    <scope>NUCLEOTIDE SEQUENCE</scope>
    <source>
        <strain evidence="2">VN-18</strain>
    </source>
</reference>
<feature type="domain" description="SCP" evidence="1">
    <location>
        <begin position="23"/>
        <end position="177"/>
    </location>
</feature>
<dbReference type="InterPro" id="IPR002413">
    <property type="entry name" value="V5_allergen-like"/>
</dbReference>
<dbReference type="AlphaFoldDB" id="A0A8S9ZZ57"/>
<comment type="caution">
    <text evidence="2">The sequence shown here is derived from an EMBL/GenBank/DDBJ whole genome shotgun (WGS) entry which is preliminary data.</text>
</comment>
<dbReference type="Gene3D" id="3.40.33.10">
    <property type="entry name" value="CAP"/>
    <property type="match status" value="1"/>
</dbReference>
<protein>
    <submittedName>
        <fullName evidence="2">SCP domain-containing protein</fullName>
    </submittedName>
</protein>
<gene>
    <name evidence="2" type="ORF">Mgra_00002260</name>
</gene>
<dbReference type="Proteomes" id="UP000605970">
    <property type="component" value="Unassembled WGS sequence"/>
</dbReference>
<dbReference type="PRINTS" id="PR00838">
    <property type="entry name" value="V5ALLERGEN"/>
</dbReference>
<dbReference type="InterPro" id="IPR001283">
    <property type="entry name" value="CRISP-related"/>
</dbReference>
<evidence type="ECO:0000313" key="2">
    <source>
        <dbReference type="EMBL" id="KAF7638286.1"/>
    </source>
</evidence>
<dbReference type="OrthoDB" id="337038at2759"/>
<dbReference type="SUPFAM" id="SSF55797">
    <property type="entry name" value="PR-1-like"/>
    <property type="match status" value="1"/>
</dbReference>
<organism evidence="2 3">
    <name type="scientific">Meloidogyne graminicola</name>
    <dbReference type="NCBI Taxonomy" id="189291"/>
    <lineage>
        <taxon>Eukaryota</taxon>
        <taxon>Metazoa</taxon>
        <taxon>Ecdysozoa</taxon>
        <taxon>Nematoda</taxon>
        <taxon>Chromadorea</taxon>
        <taxon>Rhabditida</taxon>
        <taxon>Tylenchina</taxon>
        <taxon>Tylenchomorpha</taxon>
        <taxon>Tylenchoidea</taxon>
        <taxon>Meloidogynidae</taxon>
        <taxon>Meloidogyninae</taxon>
        <taxon>Meloidogyne</taxon>
    </lineage>
</organism>
<dbReference type="PRINTS" id="PR00837">
    <property type="entry name" value="V5TPXLIKE"/>
</dbReference>
<dbReference type="EMBL" id="JABEBT010000013">
    <property type="protein sequence ID" value="KAF7638286.1"/>
    <property type="molecule type" value="Genomic_DNA"/>
</dbReference>
<dbReference type="InterPro" id="IPR035940">
    <property type="entry name" value="CAP_sf"/>
</dbReference>
<accession>A0A8S9ZZ57</accession>
<dbReference type="SMART" id="SM00198">
    <property type="entry name" value="SCP"/>
    <property type="match status" value="1"/>
</dbReference>
<dbReference type="InterPro" id="IPR034113">
    <property type="entry name" value="SCP_GAPR1-like"/>
</dbReference>
<keyword evidence="3" id="KW-1185">Reference proteome</keyword>
<proteinExistence type="predicted"/>
<dbReference type="InterPro" id="IPR014044">
    <property type="entry name" value="CAP_dom"/>
</dbReference>
<name>A0A8S9ZZ57_9BILA</name>
<dbReference type="PANTHER" id="PTHR10334">
    <property type="entry name" value="CYSTEINE-RICH SECRETORY PROTEIN-RELATED"/>
    <property type="match status" value="1"/>
</dbReference>
<evidence type="ECO:0000259" key="1">
    <source>
        <dbReference type="SMART" id="SM00198"/>
    </source>
</evidence>
<sequence>MTSNVNNLSSMTDYYNNVDEKIIFAKQFLSRHNELRRLHGASNLVLSSELITMAREWANKLAEKGHVAFSEISGIGENITVFPAEMSANEIVDHWYNENRKYEFETPGWQAAGANYFTQIVWKSTKEIGVGRAEVNMSFVENQLQNNRIIENHNTNDLLKKNKVVVAFYRPAGNSNRSNQFAINVSPITEIINETLNK</sequence>
<evidence type="ECO:0000313" key="3">
    <source>
        <dbReference type="Proteomes" id="UP000605970"/>
    </source>
</evidence>